<keyword evidence="6" id="KW-1185">Reference proteome</keyword>
<evidence type="ECO:0000259" key="4">
    <source>
        <dbReference type="Pfam" id="PF08241"/>
    </source>
</evidence>
<proteinExistence type="predicted"/>
<dbReference type="Proteomes" id="UP000295361">
    <property type="component" value="Unassembled WGS sequence"/>
</dbReference>
<dbReference type="InterPro" id="IPR013216">
    <property type="entry name" value="Methyltransf_11"/>
</dbReference>
<dbReference type="GO" id="GO:0008757">
    <property type="term" value="F:S-adenosylmethionine-dependent methyltransferase activity"/>
    <property type="evidence" value="ECO:0007669"/>
    <property type="project" value="InterPro"/>
</dbReference>
<sequence>MKNNVREEYSSFHLSKASIHSYPTEWVIRTMLGSYPGLRLDKSRYPGGKVLDLGFGDGRNIQLLHNCGLAIHGVEVSEETCELVRGRLAGTGVAADLRVGSNARIPFEDACFDYILACASSYYIDNGGSFADNLAEMSRVLKSGGYLIANFPVFSPAPQIIDENFILKGCEPTADGHVIIRNDVYGLRNGYKFKAFKDATELEQTLSPLFCDFSVGQMFDNYYGIQVNQLAVVCRKAA</sequence>
<dbReference type="InParanoid" id="A0A4R6QMN0"/>
<protein>
    <submittedName>
        <fullName evidence="5">Methyltransferase family protein</fullName>
    </submittedName>
</protein>
<dbReference type="OrthoDB" id="9791837at2"/>
<evidence type="ECO:0000256" key="1">
    <source>
        <dbReference type="ARBA" id="ARBA00022603"/>
    </source>
</evidence>
<dbReference type="RefSeq" id="WP_133701173.1">
    <property type="nucleotide sequence ID" value="NZ_SNXS01000003.1"/>
</dbReference>
<reference evidence="5 6" key="1">
    <citation type="submission" date="2019-03" db="EMBL/GenBank/DDBJ databases">
        <title>Genomic Encyclopedia of Type Strains, Phase IV (KMG-IV): sequencing the most valuable type-strain genomes for metagenomic binning, comparative biology and taxonomic classification.</title>
        <authorList>
            <person name="Goeker M."/>
        </authorList>
    </citation>
    <scope>NUCLEOTIDE SEQUENCE [LARGE SCALE GENOMIC DNA]</scope>
    <source>
        <strain evidence="5 6">DSM 16998</strain>
    </source>
</reference>
<organism evidence="5 6">
    <name type="scientific">Roseateles toxinivorans</name>
    <dbReference type="NCBI Taxonomy" id="270368"/>
    <lineage>
        <taxon>Bacteria</taxon>
        <taxon>Pseudomonadati</taxon>
        <taxon>Pseudomonadota</taxon>
        <taxon>Betaproteobacteria</taxon>
        <taxon>Burkholderiales</taxon>
        <taxon>Sphaerotilaceae</taxon>
        <taxon>Roseateles</taxon>
    </lineage>
</organism>
<dbReference type="SUPFAM" id="SSF53335">
    <property type="entry name" value="S-adenosyl-L-methionine-dependent methyltransferases"/>
    <property type="match status" value="1"/>
</dbReference>
<name>A0A4R6QMN0_9BURK</name>
<evidence type="ECO:0000256" key="2">
    <source>
        <dbReference type="ARBA" id="ARBA00022679"/>
    </source>
</evidence>
<dbReference type="PANTHER" id="PTHR43464">
    <property type="entry name" value="METHYLTRANSFERASE"/>
    <property type="match status" value="1"/>
</dbReference>
<gene>
    <name evidence="5" type="ORF">DES47_103377</name>
</gene>
<evidence type="ECO:0000313" key="5">
    <source>
        <dbReference type="EMBL" id="TDP71396.1"/>
    </source>
</evidence>
<dbReference type="CDD" id="cd02440">
    <property type="entry name" value="AdoMet_MTases"/>
    <property type="match status" value="1"/>
</dbReference>
<dbReference type="EMBL" id="SNXS01000003">
    <property type="protein sequence ID" value="TDP71396.1"/>
    <property type="molecule type" value="Genomic_DNA"/>
</dbReference>
<evidence type="ECO:0000313" key="6">
    <source>
        <dbReference type="Proteomes" id="UP000295361"/>
    </source>
</evidence>
<feature type="domain" description="Methyltransferase type 11" evidence="4">
    <location>
        <begin position="51"/>
        <end position="148"/>
    </location>
</feature>
<keyword evidence="1 5" id="KW-0489">Methyltransferase</keyword>
<dbReference type="Gene3D" id="3.40.50.150">
    <property type="entry name" value="Vaccinia Virus protein VP39"/>
    <property type="match status" value="1"/>
</dbReference>
<dbReference type="PANTHER" id="PTHR43464:SF19">
    <property type="entry name" value="UBIQUINONE BIOSYNTHESIS O-METHYLTRANSFERASE, MITOCHONDRIAL"/>
    <property type="match status" value="1"/>
</dbReference>
<evidence type="ECO:0000256" key="3">
    <source>
        <dbReference type="ARBA" id="ARBA00022691"/>
    </source>
</evidence>
<accession>A0A4R6QMN0</accession>
<keyword evidence="3" id="KW-0949">S-adenosyl-L-methionine</keyword>
<dbReference type="GO" id="GO:0032259">
    <property type="term" value="P:methylation"/>
    <property type="evidence" value="ECO:0007669"/>
    <property type="project" value="UniProtKB-KW"/>
</dbReference>
<dbReference type="Pfam" id="PF08241">
    <property type="entry name" value="Methyltransf_11"/>
    <property type="match status" value="1"/>
</dbReference>
<keyword evidence="2 5" id="KW-0808">Transferase</keyword>
<comment type="caution">
    <text evidence="5">The sequence shown here is derived from an EMBL/GenBank/DDBJ whole genome shotgun (WGS) entry which is preliminary data.</text>
</comment>
<dbReference type="InterPro" id="IPR029063">
    <property type="entry name" value="SAM-dependent_MTases_sf"/>
</dbReference>
<dbReference type="AlphaFoldDB" id="A0A4R6QMN0"/>